<sequence length="185" mass="20874">MVTAGEFRKGTTFEMDGQVFTIVDFQHVKPGKGAAFVRTKIKNVIAGTVLEKTFNPTEKFQEAVIERKEMQYLYNDGTLYYFMDTTTYEQVPLNEGIVEDAVKYLKENDNAIIRFYKSEAFSVEAPNFVELEVTHTEPGVKGDTATNTLKPATVETGAVIMVPLFVNTGDRIRIDTRSGEYMERA</sequence>
<evidence type="ECO:0000259" key="11">
    <source>
        <dbReference type="SMART" id="SM00841"/>
    </source>
</evidence>
<dbReference type="PIRSF" id="PIRSF005901">
    <property type="entry name" value="EF-P"/>
    <property type="match status" value="1"/>
</dbReference>
<name>A0A0P8YCN3_9CLOT</name>
<dbReference type="SMART" id="SM00841">
    <property type="entry name" value="Elong-fact-P_C"/>
    <property type="match status" value="1"/>
</dbReference>
<keyword evidence="6 8" id="KW-0648">Protein biosynthesis</keyword>
<dbReference type="SUPFAM" id="SSF50104">
    <property type="entry name" value="Translation proteins SH3-like domain"/>
    <property type="match status" value="1"/>
</dbReference>
<gene>
    <name evidence="8 13" type="primary">efp</name>
    <name evidence="13" type="ORF">OXPF_14030</name>
</gene>
<feature type="domain" description="Translation elongation factor P/YeiP central" evidence="12">
    <location>
        <begin position="67"/>
        <end position="121"/>
    </location>
</feature>
<comment type="subcellular location">
    <subcellularLocation>
        <location evidence="1 8">Cytoplasm</location>
    </subcellularLocation>
</comment>
<dbReference type="PATRIC" id="fig|36849.3.peg.1490"/>
<dbReference type="PANTHER" id="PTHR30053:SF12">
    <property type="entry name" value="ELONGATION FACTOR P (EF-P) FAMILY PROTEIN"/>
    <property type="match status" value="1"/>
</dbReference>
<evidence type="ECO:0000256" key="4">
    <source>
        <dbReference type="ARBA" id="ARBA00022490"/>
    </source>
</evidence>
<comment type="function">
    <text evidence="7 8">Involved in peptide bond synthesis. Stimulates efficient translation and peptide-bond synthesis on native or reconstituted 70S ribosomes in vitro. Probably functions indirectly by altering the affinity of the ribosome for aminoacyl-tRNA, thus increasing their reactivity as acceptors for peptidyl transferase.</text>
</comment>
<dbReference type="Pfam" id="PF01132">
    <property type="entry name" value="EFP"/>
    <property type="match status" value="1"/>
</dbReference>
<dbReference type="InterPro" id="IPR008991">
    <property type="entry name" value="Translation_prot_SH3-like_sf"/>
</dbReference>
<proteinExistence type="inferred from homology"/>
<dbReference type="InterPro" id="IPR014722">
    <property type="entry name" value="Rib_uL2_dom2"/>
</dbReference>
<dbReference type="Proteomes" id="UP000050326">
    <property type="component" value="Unassembled WGS sequence"/>
</dbReference>
<dbReference type="InterPro" id="IPR015365">
    <property type="entry name" value="Elong-fact-P_C"/>
</dbReference>
<dbReference type="GO" id="GO:0005829">
    <property type="term" value="C:cytosol"/>
    <property type="evidence" value="ECO:0007669"/>
    <property type="project" value="UniProtKB-ARBA"/>
</dbReference>
<dbReference type="InterPro" id="IPR013185">
    <property type="entry name" value="Transl_elong_KOW-like"/>
</dbReference>
<dbReference type="InterPro" id="IPR020599">
    <property type="entry name" value="Transl_elong_fac_P/YeiP"/>
</dbReference>
<dbReference type="CDD" id="cd04470">
    <property type="entry name" value="S1_EF-P_repeat_1"/>
    <property type="match status" value="1"/>
</dbReference>
<keyword evidence="5 8" id="KW-0251">Elongation factor</keyword>
<dbReference type="Pfam" id="PF09285">
    <property type="entry name" value="Elong-fact-P_C"/>
    <property type="match status" value="1"/>
</dbReference>
<dbReference type="SMART" id="SM01185">
    <property type="entry name" value="EFP"/>
    <property type="match status" value="1"/>
</dbReference>
<comment type="pathway">
    <text evidence="2 8">Protein biosynthesis; polypeptide chain elongation.</text>
</comment>
<dbReference type="SUPFAM" id="SSF50249">
    <property type="entry name" value="Nucleic acid-binding proteins"/>
    <property type="match status" value="2"/>
</dbReference>
<keyword evidence="14" id="KW-1185">Reference proteome</keyword>
<feature type="domain" description="Elongation factor P C-terminal" evidence="11">
    <location>
        <begin position="129"/>
        <end position="184"/>
    </location>
</feature>
<evidence type="ECO:0000256" key="10">
    <source>
        <dbReference type="RuleBase" id="RU004389"/>
    </source>
</evidence>
<dbReference type="PANTHER" id="PTHR30053">
    <property type="entry name" value="ELONGATION FACTOR P"/>
    <property type="match status" value="1"/>
</dbReference>
<dbReference type="InterPro" id="IPR012340">
    <property type="entry name" value="NA-bd_OB-fold"/>
</dbReference>
<evidence type="ECO:0000256" key="8">
    <source>
        <dbReference type="HAMAP-Rule" id="MF_00141"/>
    </source>
</evidence>
<evidence type="ECO:0000256" key="2">
    <source>
        <dbReference type="ARBA" id="ARBA00004815"/>
    </source>
</evidence>
<evidence type="ECO:0000256" key="6">
    <source>
        <dbReference type="ARBA" id="ARBA00022917"/>
    </source>
</evidence>
<dbReference type="InterPro" id="IPR011768">
    <property type="entry name" value="Transl_elongation_fac_P"/>
</dbReference>
<dbReference type="InterPro" id="IPR001059">
    <property type="entry name" value="Transl_elong_P/YeiP_cen"/>
</dbReference>
<evidence type="ECO:0000256" key="3">
    <source>
        <dbReference type="ARBA" id="ARBA00009479"/>
    </source>
</evidence>
<dbReference type="Gene3D" id="2.30.30.30">
    <property type="match status" value="1"/>
</dbReference>
<dbReference type="Pfam" id="PF08207">
    <property type="entry name" value="EFP_N"/>
    <property type="match status" value="1"/>
</dbReference>
<reference evidence="13 14" key="1">
    <citation type="submission" date="2015-09" db="EMBL/GenBank/DDBJ databases">
        <title>Genome sequence of Oxobacter pfennigii DSM 3222.</title>
        <authorList>
            <person name="Poehlein A."/>
            <person name="Bengelsdorf F.R."/>
            <person name="Schiel-Bengelsdorf B."/>
            <person name="Duerre P."/>
            <person name="Daniel R."/>
        </authorList>
    </citation>
    <scope>NUCLEOTIDE SEQUENCE [LARGE SCALE GENOMIC DNA]</scope>
    <source>
        <strain evidence="13 14">DSM 3222</strain>
    </source>
</reference>
<evidence type="ECO:0000313" key="13">
    <source>
        <dbReference type="EMBL" id="KPU44925.1"/>
    </source>
</evidence>
<evidence type="ECO:0000256" key="9">
    <source>
        <dbReference type="NCBIfam" id="TIGR00038"/>
    </source>
</evidence>
<accession>A0A0P8YCN3</accession>
<organism evidence="13 14">
    <name type="scientific">Oxobacter pfennigii</name>
    <dbReference type="NCBI Taxonomy" id="36849"/>
    <lineage>
        <taxon>Bacteria</taxon>
        <taxon>Bacillati</taxon>
        <taxon>Bacillota</taxon>
        <taxon>Clostridia</taxon>
        <taxon>Eubacteriales</taxon>
        <taxon>Clostridiaceae</taxon>
        <taxon>Oxobacter</taxon>
    </lineage>
</organism>
<dbReference type="EMBL" id="LKET01000028">
    <property type="protein sequence ID" value="KPU44925.1"/>
    <property type="molecule type" value="Genomic_DNA"/>
</dbReference>
<dbReference type="HAMAP" id="MF_00141">
    <property type="entry name" value="EF_P"/>
    <property type="match status" value="1"/>
</dbReference>
<dbReference type="UniPathway" id="UPA00345"/>
<dbReference type="FunFam" id="2.40.50.140:FF:000004">
    <property type="entry name" value="Elongation factor P"/>
    <property type="match status" value="1"/>
</dbReference>
<protein>
    <recommendedName>
        <fullName evidence="8 9">Elongation factor P</fullName>
        <shortName evidence="8">EF-P</shortName>
    </recommendedName>
</protein>
<dbReference type="AlphaFoldDB" id="A0A0P8YCN3"/>
<keyword evidence="4 8" id="KW-0963">Cytoplasm</keyword>
<comment type="caution">
    <text evidence="13">The sequence shown here is derived from an EMBL/GenBank/DDBJ whole genome shotgun (WGS) entry which is preliminary data.</text>
</comment>
<dbReference type="OrthoDB" id="9801844at2"/>
<evidence type="ECO:0000256" key="7">
    <source>
        <dbReference type="ARBA" id="ARBA00025469"/>
    </source>
</evidence>
<dbReference type="NCBIfam" id="NF001810">
    <property type="entry name" value="PRK00529.1"/>
    <property type="match status" value="1"/>
</dbReference>
<evidence type="ECO:0000256" key="5">
    <source>
        <dbReference type="ARBA" id="ARBA00022768"/>
    </source>
</evidence>
<dbReference type="Gene3D" id="2.40.50.140">
    <property type="entry name" value="Nucleic acid-binding proteins"/>
    <property type="match status" value="2"/>
</dbReference>
<dbReference type="FunFam" id="2.40.50.140:FF:000009">
    <property type="entry name" value="Elongation factor P"/>
    <property type="match status" value="1"/>
</dbReference>
<evidence type="ECO:0000259" key="12">
    <source>
        <dbReference type="SMART" id="SM01185"/>
    </source>
</evidence>
<dbReference type="InterPro" id="IPR013852">
    <property type="entry name" value="Transl_elong_P/YeiP_CS"/>
</dbReference>
<evidence type="ECO:0000313" key="14">
    <source>
        <dbReference type="Proteomes" id="UP000050326"/>
    </source>
</evidence>
<dbReference type="RefSeq" id="WP_054874475.1">
    <property type="nucleotide sequence ID" value="NZ_LKET01000028.1"/>
</dbReference>
<comment type="similarity">
    <text evidence="3 8 10">Belongs to the elongation factor P family.</text>
</comment>
<evidence type="ECO:0000256" key="1">
    <source>
        <dbReference type="ARBA" id="ARBA00004496"/>
    </source>
</evidence>
<dbReference type="NCBIfam" id="TIGR00038">
    <property type="entry name" value="efp"/>
    <property type="match status" value="1"/>
</dbReference>
<dbReference type="STRING" id="36849.OXPF_14030"/>
<dbReference type="FunFam" id="2.30.30.30:FF:000003">
    <property type="entry name" value="Elongation factor P"/>
    <property type="match status" value="1"/>
</dbReference>
<dbReference type="PROSITE" id="PS01275">
    <property type="entry name" value="EFP"/>
    <property type="match status" value="1"/>
</dbReference>
<dbReference type="CDD" id="cd05794">
    <property type="entry name" value="S1_EF-P_repeat_2"/>
    <property type="match status" value="1"/>
</dbReference>
<dbReference type="GO" id="GO:0003746">
    <property type="term" value="F:translation elongation factor activity"/>
    <property type="evidence" value="ECO:0007669"/>
    <property type="project" value="UniProtKB-UniRule"/>
</dbReference>
<dbReference type="GO" id="GO:0043043">
    <property type="term" value="P:peptide biosynthetic process"/>
    <property type="evidence" value="ECO:0007669"/>
    <property type="project" value="InterPro"/>
</dbReference>